<evidence type="ECO:0000313" key="3">
    <source>
        <dbReference type="Proteomes" id="UP000700596"/>
    </source>
</evidence>
<comment type="caution">
    <text evidence="2">The sequence shown here is derived from an EMBL/GenBank/DDBJ whole genome shotgun (WGS) entry which is preliminary data.</text>
</comment>
<name>A0A9P9IBV4_9PLEO</name>
<proteinExistence type="predicted"/>
<feature type="region of interest" description="Disordered" evidence="1">
    <location>
        <begin position="1"/>
        <end position="35"/>
    </location>
</feature>
<feature type="compositionally biased region" description="Basic and acidic residues" evidence="1">
    <location>
        <begin position="358"/>
        <end position="369"/>
    </location>
</feature>
<evidence type="ECO:0000256" key="1">
    <source>
        <dbReference type="SAM" id="MobiDB-lite"/>
    </source>
</evidence>
<feature type="compositionally biased region" description="Basic and acidic residues" evidence="1">
    <location>
        <begin position="384"/>
        <end position="418"/>
    </location>
</feature>
<sequence length="418" mass="47165">MVLQDLDNAPPSDGYGDESSQNSHDPSGHRFDPSQLPQPIPIIAPLLGFSETVTRYKTEQTIKYAEKRIRRPMTPSESRALATHLFKMEQTKSYFAAVGAAGGVYRWYNTRGTNRYPFYKPKPEDVNPNKFMFIKGPWAQSARQIWRISLYTIVATEMGKLIGQIVAQPLAAKDTTQDPALERFSQDLKSAMANDTRIGRDIKGDTPAEWERQRQARAGELPPHAGAPKPWGWSSQQAGPKPARSSQADDDMSPTAGSEDGWSSTTSNPYGDSNFSSNDAEVSSQNAEDTRQRESQNTWNRQSRRTADEDDESPTGGLFQEDVQNQNQNQNQPKLGESTWERLRRGGGPPAGQRSLPRRPEPSHREQREGSTLGDSFTFAETDDERRLAQEKAQREFDQRIEKERQGKDFNEGNEKRW</sequence>
<dbReference type="AlphaFoldDB" id="A0A9P9IBV4"/>
<organism evidence="2 3">
    <name type="scientific">Dendryphion nanum</name>
    <dbReference type="NCBI Taxonomy" id="256645"/>
    <lineage>
        <taxon>Eukaryota</taxon>
        <taxon>Fungi</taxon>
        <taxon>Dikarya</taxon>
        <taxon>Ascomycota</taxon>
        <taxon>Pezizomycotina</taxon>
        <taxon>Dothideomycetes</taxon>
        <taxon>Pleosporomycetidae</taxon>
        <taxon>Pleosporales</taxon>
        <taxon>Torulaceae</taxon>
        <taxon>Dendryphion</taxon>
    </lineage>
</organism>
<reference evidence="2" key="1">
    <citation type="journal article" date="2021" name="Nat. Commun.">
        <title>Genetic determinants of endophytism in the Arabidopsis root mycobiome.</title>
        <authorList>
            <person name="Mesny F."/>
            <person name="Miyauchi S."/>
            <person name="Thiergart T."/>
            <person name="Pickel B."/>
            <person name="Atanasova L."/>
            <person name="Karlsson M."/>
            <person name="Huettel B."/>
            <person name="Barry K.W."/>
            <person name="Haridas S."/>
            <person name="Chen C."/>
            <person name="Bauer D."/>
            <person name="Andreopoulos W."/>
            <person name="Pangilinan J."/>
            <person name="LaButti K."/>
            <person name="Riley R."/>
            <person name="Lipzen A."/>
            <person name="Clum A."/>
            <person name="Drula E."/>
            <person name="Henrissat B."/>
            <person name="Kohler A."/>
            <person name="Grigoriev I.V."/>
            <person name="Martin F.M."/>
            <person name="Hacquard S."/>
        </authorList>
    </citation>
    <scope>NUCLEOTIDE SEQUENCE</scope>
    <source>
        <strain evidence="2">MPI-CAGE-CH-0243</strain>
    </source>
</reference>
<dbReference type="EMBL" id="JAGMWT010000017">
    <property type="protein sequence ID" value="KAH7114227.1"/>
    <property type="molecule type" value="Genomic_DNA"/>
</dbReference>
<feature type="compositionally biased region" description="Polar residues" evidence="1">
    <location>
        <begin position="261"/>
        <end position="287"/>
    </location>
</feature>
<keyword evidence="3" id="KW-1185">Reference proteome</keyword>
<gene>
    <name evidence="2" type="ORF">B0J11DRAFT_553573</name>
</gene>
<feature type="compositionally biased region" description="Basic and acidic residues" evidence="1">
    <location>
        <begin position="197"/>
        <end position="214"/>
    </location>
</feature>
<dbReference type="Proteomes" id="UP000700596">
    <property type="component" value="Unassembled WGS sequence"/>
</dbReference>
<accession>A0A9P9IBV4</accession>
<evidence type="ECO:0000313" key="2">
    <source>
        <dbReference type="EMBL" id="KAH7114227.1"/>
    </source>
</evidence>
<feature type="region of interest" description="Disordered" evidence="1">
    <location>
        <begin position="192"/>
        <end position="418"/>
    </location>
</feature>
<protein>
    <submittedName>
        <fullName evidence="2">Uncharacterized protein</fullName>
    </submittedName>
</protein>
<dbReference type="OrthoDB" id="4204700at2759"/>